<proteinExistence type="predicted"/>
<feature type="transmembrane region" description="Helical" evidence="1">
    <location>
        <begin position="293"/>
        <end position="313"/>
    </location>
</feature>
<name>A0A3E0U6C9_9GAMM</name>
<dbReference type="AlphaFoldDB" id="A0A3E0U6C9"/>
<organism evidence="3 4">
    <name type="scientific">Thalassotalea euphylliae</name>
    <dbReference type="NCBI Taxonomy" id="1655234"/>
    <lineage>
        <taxon>Bacteria</taxon>
        <taxon>Pseudomonadati</taxon>
        <taxon>Pseudomonadota</taxon>
        <taxon>Gammaproteobacteria</taxon>
        <taxon>Alteromonadales</taxon>
        <taxon>Colwelliaceae</taxon>
        <taxon>Thalassotalea</taxon>
    </lineage>
</organism>
<feature type="transmembrane region" description="Helical" evidence="1">
    <location>
        <begin position="262"/>
        <end position="281"/>
    </location>
</feature>
<keyword evidence="1" id="KW-0472">Membrane</keyword>
<keyword evidence="4" id="KW-1185">Reference proteome</keyword>
<dbReference type="InterPro" id="IPR010389">
    <property type="entry name" value="Urate_ox_N"/>
</dbReference>
<dbReference type="GO" id="GO:0009055">
    <property type="term" value="F:electron transfer activity"/>
    <property type="evidence" value="ECO:0007669"/>
    <property type="project" value="InterPro"/>
</dbReference>
<evidence type="ECO:0000259" key="2">
    <source>
        <dbReference type="Pfam" id="PF06181"/>
    </source>
</evidence>
<dbReference type="EMBL" id="QUOT01000001">
    <property type="protein sequence ID" value="REL32330.1"/>
    <property type="molecule type" value="Genomic_DNA"/>
</dbReference>
<keyword evidence="1" id="KW-0812">Transmembrane</keyword>
<comment type="caution">
    <text evidence="3">The sequence shown here is derived from an EMBL/GenBank/DDBJ whole genome shotgun (WGS) entry which is preliminary data.</text>
</comment>
<feature type="transmembrane region" description="Helical" evidence="1">
    <location>
        <begin position="133"/>
        <end position="150"/>
    </location>
</feature>
<dbReference type="InterPro" id="IPR036909">
    <property type="entry name" value="Cyt_c-like_dom_sf"/>
</dbReference>
<feature type="transmembrane region" description="Helical" evidence="1">
    <location>
        <begin position="162"/>
        <end position="181"/>
    </location>
</feature>
<keyword evidence="1" id="KW-1133">Transmembrane helix</keyword>
<dbReference type="Pfam" id="PF06181">
    <property type="entry name" value="Urate_ox_N"/>
    <property type="match status" value="1"/>
</dbReference>
<reference evidence="4" key="1">
    <citation type="submission" date="2018-08" db="EMBL/GenBank/DDBJ databases">
        <title>Thalassotalea euphylliae genome.</title>
        <authorList>
            <person name="Summers S."/>
            <person name="Rice S.A."/>
            <person name="Freckelton M.L."/>
            <person name="Nedved B.T."/>
            <person name="Hadfield M.G."/>
        </authorList>
    </citation>
    <scope>NUCLEOTIDE SEQUENCE [LARGE SCALE GENOMIC DNA]</scope>
    <source>
        <strain evidence="4">H3</strain>
    </source>
</reference>
<feature type="transmembrane region" description="Helical" evidence="1">
    <location>
        <begin position="94"/>
        <end position="113"/>
    </location>
</feature>
<gene>
    <name evidence="3" type="ORF">DXX94_17310</name>
</gene>
<sequence length="421" mass="46950">MVLEALGLAGLENYFFELAHLVLRYFHVIAGIAWIGASFYFVWLDNNLQTPPKWKQDKGIRGDLWAIHGGGFYEVAKYQNGPEQMPSTLHWFKWEAYTTWISGILLFSLLYYVGADAYLLDSNKTSLDKASAIAVSLAIIGSGYVIYRLLCKSPLVDNGKLFALVAIGLLALYSWGLDQLFTDRAVYIHIGAIIGTCMAGNVYHVIMPSQRYMVAEVEAGRIPDSAPGLKAKLCSVHNNYATLPVIFIMLSNHFAYTYSHPYGWLILVALFVIGMWIRHFFNLKHQGVYKPQVFVGGVAAFLALMLVIAPWHVVKTQNHLASEAISDQQAWQIIDKHCTECHSQTPRSQLFQTAPNGFILDSVAQAKKLSAFIHSRAIVNRDMPLGNMTKMTEDERQQLAIWLVGLAGSKDELANNTEAGG</sequence>
<accession>A0A3E0U6C9</accession>
<dbReference type="GO" id="GO:0020037">
    <property type="term" value="F:heme binding"/>
    <property type="evidence" value="ECO:0007669"/>
    <property type="project" value="InterPro"/>
</dbReference>
<feature type="domain" description="Urate oxidase N-terminal" evidence="2">
    <location>
        <begin position="14"/>
        <end position="308"/>
    </location>
</feature>
<evidence type="ECO:0000313" key="4">
    <source>
        <dbReference type="Proteomes" id="UP000256899"/>
    </source>
</evidence>
<feature type="transmembrane region" description="Helical" evidence="1">
    <location>
        <begin position="187"/>
        <end position="206"/>
    </location>
</feature>
<protein>
    <recommendedName>
        <fullName evidence="2">Urate oxidase N-terminal domain-containing protein</fullName>
    </recommendedName>
</protein>
<dbReference type="SUPFAM" id="SSF46626">
    <property type="entry name" value="Cytochrome c"/>
    <property type="match status" value="1"/>
</dbReference>
<feature type="transmembrane region" description="Helical" evidence="1">
    <location>
        <begin position="25"/>
        <end position="44"/>
    </location>
</feature>
<dbReference type="Proteomes" id="UP000256899">
    <property type="component" value="Unassembled WGS sequence"/>
</dbReference>
<evidence type="ECO:0000313" key="3">
    <source>
        <dbReference type="EMBL" id="REL32330.1"/>
    </source>
</evidence>
<dbReference type="RefSeq" id="WP_116017823.1">
    <property type="nucleotide sequence ID" value="NZ_QUOT01000001.1"/>
</dbReference>
<evidence type="ECO:0000256" key="1">
    <source>
        <dbReference type="SAM" id="Phobius"/>
    </source>
</evidence>